<organism evidence="10 11">
    <name type="scientific">Phaeomoniella chlamydospora</name>
    <name type="common">Phaeoacremonium chlamydosporum</name>
    <dbReference type="NCBI Taxonomy" id="158046"/>
    <lineage>
        <taxon>Eukaryota</taxon>
        <taxon>Fungi</taxon>
        <taxon>Dikarya</taxon>
        <taxon>Ascomycota</taxon>
        <taxon>Pezizomycotina</taxon>
        <taxon>Eurotiomycetes</taxon>
        <taxon>Chaetothyriomycetidae</taxon>
        <taxon>Phaeomoniellales</taxon>
        <taxon>Phaeomoniellaceae</taxon>
        <taxon>Phaeomoniella</taxon>
    </lineage>
</organism>
<dbReference type="CDD" id="cd16620">
    <property type="entry name" value="vRING-HC-C4C4_RBBP6"/>
    <property type="match status" value="1"/>
</dbReference>
<evidence type="ECO:0000256" key="3">
    <source>
        <dbReference type="ARBA" id="ARBA00022771"/>
    </source>
</evidence>
<feature type="compositionally biased region" description="Low complexity" evidence="7">
    <location>
        <begin position="533"/>
        <end position="558"/>
    </location>
</feature>
<evidence type="ECO:0000313" key="11">
    <source>
        <dbReference type="Proteomes" id="UP000053317"/>
    </source>
</evidence>
<feature type="domain" description="DWNN" evidence="9">
    <location>
        <begin position="1"/>
        <end position="27"/>
    </location>
</feature>
<comment type="subcellular location">
    <subcellularLocation>
        <location evidence="1">Nucleus</location>
    </subcellularLocation>
</comment>
<accession>A0A0G2EQL9</accession>
<feature type="region of interest" description="Disordered" evidence="7">
    <location>
        <begin position="296"/>
        <end position="441"/>
    </location>
</feature>
<feature type="domain" description="CCHC-type" evidence="8">
    <location>
        <begin position="124"/>
        <end position="138"/>
    </location>
</feature>
<dbReference type="EMBL" id="LCWF01000058">
    <property type="protein sequence ID" value="KKY24569.1"/>
    <property type="molecule type" value="Genomic_DNA"/>
</dbReference>
<evidence type="ECO:0000256" key="6">
    <source>
        <dbReference type="PROSITE-ProRule" id="PRU00047"/>
    </source>
</evidence>
<dbReference type="InterPro" id="IPR013083">
    <property type="entry name" value="Znf_RING/FYVE/PHD"/>
</dbReference>
<proteinExistence type="predicted"/>
<evidence type="ECO:0000256" key="4">
    <source>
        <dbReference type="ARBA" id="ARBA00022833"/>
    </source>
</evidence>
<dbReference type="GO" id="GO:0016567">
    <property type="term" value="P:protein ubiquitination"/>
    <property type="evidence" value="ECO:0007669"/>
    <property type="project" value="InterPro"/>
</dbReference>
<evidence type="ECO:0000256" key="1">
    <source>
        <dbReference type="ARBA" id="ARBA00004123"/>
    </source>
</evidence>
<gene>
    <name evidence="10" type="ORF">UCRPC4_g02388</name>
</gene>
<sequence length="625" mass="68059">MLMLELEYDDDTTIIPRSTSVLARRLPANKPGKGGAARYVSGRAPVKALGGPTKLASTPASNNADLSSAQTEEERMRAIMGLEAQNWEQEKQQMATQQKVFYGKPNQMKAANVPEGEPPHGYVCYRCGQKGHWIQACPTNSDPNFKGPVKIKRTTGIPRSFLTKVEKPKGDGTDLSELQGVMVNADGDFVIAHSDEKTWKQYQEKQKQAAEAQMAVASNKELQNRGIECPIDKRMFVEPMKTPCCGRTYCGDCITNALIENDLVCPGCSTDGVLIDNLVEDTDAKEKIKEYEAWKLQQKAEEPQSPAVPAVASPTRNGHVPVDIKSPRSPRSPSSQQNNSKFPSATINGEATTSKKRSADEAAEPGSPTTSTAPIMKRQKSSDSTTSRAEKKADEEDKVEATITSQLAFETANTETHSTASSSMPQQTPQSLESFMPPDFTQMMTSQAGNVSNATGFPNMPSSFPGMPNMNMPFPMPGMPNMNGMNGMNMNMNMGMNMGMPMMNPMMMAGMMGMQGNPMGMPRGMNGMNGMSNGWNNGNQHNGNNWNNQQHPQQQQNHYGTPKFPNQQRSGGAGMNNGMNGFNGGVPAAGGTLSGGDSPYMRQPVNPHRHLNRGKRVRPSDYREL</sequence>
<dbReference type="GO" id="GO:0061630">
    <property type="term" value="F:ubiquitin protein ligase activity"/>
    <property type="evidence" value="ECO:0007669"/>
    <property type="project" value="InterPro"/>
</dbReference>
<keyword evidence="11" id="KW-1185">Reference proteome</keyword>
<dbReference type="Gene3D" id="4.10.60.10">
    <property type="entry name" value="Zinc finger, CCHC-type"/>
    <property type="match status" value="1"/>
</dbReference>
<dbReference type="InterPro" id="IPR025829">
    <property type="entry name" value="Zn_knuckle_CX2CX3GHX4C"/>
</dbReference>
<protein>
    <submittedName>
        <fullName evidence="10">Putative retinoblastoma-binding protein</fullName>
    </submittedName>
</protein>
<feature type="compositionally biased region" description="Gly residues" evidence="7">
    <location>
        <begin position="571"/>
        <end position="594"/>
    </location>
</feature>
<keyword evidence="4" id="KW-0862">Zinc</keyword>
<reference evidence="10 11" key="2">
    <citation type="submission" date="2015-05" db="EMBL/GenBank/DDBJ databases">
        <authorList>
            <person name="Morales-Cruz A."/>
            <person name="Amrine K.C."/>
            <person name="Cantu D."/>
        </authorList>
    </citation>
    <scope>NUCLEOTIDE SEQUENCE [LARGE SCALE GENOMIC DNA]</scope>
    <source>
        <strain evidence="10">UCRPC4</strain>
    </source>
</reference>
<feature type="compositionally biased region" description="Polar residues" evidence="7">
    <location>
        <begin position="402"/>
        <end position="433"/>
    </location>
</feature>
<dbReference type="InterPro" id="IPR033489">
    <property type="entry name" value="RBBP6"/>
</dbReference>
<evidence type="ECO:0000256" key="2">
    <source>
        <dbReference type="ARBA" id="ARBA00022723"/>
    </source>
</evidence>
<dbReference type="SUPFAM" id="SSF57850">
    <property type="entry name" value="RING/U-box"/>
    <property type="match status" value="1"/>
</dbReference>
<evidence type="ECO:0000256" key="7">
    <source>
        <dbReference type="SAM" id="MobiDB-lite"/>
    </source>
</evidence>
<dbReference type="InterPro" id="IPR001878">
    <property type="entry name" value="Znf_CCHC"/>
</dbReference>
<evidence type="ECO:0000256" key="5">
    <source>
        <dbReference type="ARBA" id="ARBA00023242"/>
    </source>
</evidence>
<dbReference type="GO" id="GO:0008270">
    <property type="term" value="F:zinc ion binding"/>
    <property type="evidence" value="ECO:0007669"/>
    <property type="project" value="UniProtKB-KW"/>
</dbReference>
<feature type="compositionally biased region" description="Polar residues" evidence="7">
    <location>
        <begin position="341"/>
        <end position="352"/>
    </location>
</feature>
<dbReference type="PROSITE" id="PS50158">
    <property type="entry name" value="ZF_CCHC"/>
    <property type="match status" value="1"/>
</dbReference>
<feature type="compositionally biased region" description="Basic residues" evidence="7">
    <location>
        <begin position="607"/>
        <end position="617"/>
    </location>
</feature>
<keyword evidence="3 6" id="KW-0863">Zinc-finger</keyword>
<dbReference type="InterPro" id="IPR036875">
    <property type="entry name" value="Znf_CCHC_sf"/>
</dbReference>
<dbReference type="AlphaFoldDB" id="A0A0G2EQL9"/>
<keyword evidence="5" id="KW-0539">Nucleus</keyword>
<name>A0A0G2EQL9_PHACM</name>
<dbReference type="PANTHER" id="PTHR15439">
    <property type="entry name" value="RETINOBLASTOMA-BINDING PROTEIN 6"/>
    <property type="match status" value="1"/>
</dbReference>
<dbReference type="SMART" id="SM00343">
    <property type="entry name" value="ZnF_C2HC"/>
    <property type="match status" value="1"/>
</dbReference>
<dbReference type="PANTHER" id="PTHR15439:SF0">
    <property type="entry name" value="CELL DIVISION CYCLE AND APOPTOSIS REGULATOR PROTEIN 1-RELATED"/>
    <property type="match status" value="1"/>
</dbReference>
<dbReference type="Gene3D" id="3.30.40.10">
    <property type="entry name" value="Zinc/RING finger domain, C3HC4 (zinc finger)"/>
    <property type="match status" value="1"/>
</dbReference>
<feature type="region of interest" description="Disordered" evidence="7">
    <location>
        <begin position="533"/>
        <end position="625"/>
    </location>
</feature>
<dbReference type="GO" id="GO:0003676">
    <property type="term" value="F:nucleic acid binding"/>
    <property type="evidence" value="ECO:0007669"/>
    <property type="project" value="InterPro"/>
</dbReference>
<dbReference type="GO" id="GO:0005634">
    <property type="term" value="C:nucleus"/>
    <property type="evidence" value="ECO:0007669"/>
    <property type="project" value="UniProtKB-SubCell"/>
</dbReference>
<evidence type="ECO:0000259" key="9">
    <source>
        <dbReference type="PROSITE" id="PS51282"/>
    </source>
</evidence>
<evidence type="ECO:0000259" key="8">
    <source>
        <dbReference type="PROSITE" id="PS50158"/>
    </source>
</evidence>
<comment type="caution">
    <text evidence="10">The sequence shown here is derived from an EMBL/GenBank/DDBJ whole genome shotgun (WGS) entry which is preliminary data.</text>
</comment>
<dbReference type="GO" id="GO:0006511">
    <property type="term" value="P:ubiquitin-dependent protein catabolic process"/>
    <property type="evidence" value="ECO:0007669"/>
    <property type="project" value="TreeGrafter"/>
</dbReference>
<dbReference type="GO" id="GO:0006397">
    <property type="term" value="P:mRNA processing"/>
    <property type="evidence" value="ECO:0007669"/>
    <property type="project" value="InterPro"/>
</dbReference>
<dbReference type="InterPro" id="IPR014891">
    <property type="entry name" value="DWNN_domain"/>
</dbReference>
<dbReference type="Proteomes" id="UP000053317">
    <property type="component" value="Unassembled WGS sequence"/>
</dbReference>
<keyword evidence="2" id="KW-0479">Metal-binding</keyword>
<dbReference type="Pfam" id="PF13696">
    <property type="entry name" value="zf-CCHC_2"/>
    <property type="match status" value="1"/>
</dbReference>
<feature type="compositionally biased region" description="Low complexity" evidence="7">
    <location>
        <begin position="303"/>
        <end position="314"/>
    </location>
</feature>
<reference evidence="10 11" key="1">
    <citation type="submission" date="2015-05" db="EMBL/GenBank/DDBJ databases">
        <title>Distinctive expansion of gene families associated with plant cell wall degradation and secondary metabolism in the genomes of grapevine trunk pathogens.</title>
        <authorList>
            <person name="Lawrence D.P."/>
            <person name="Travadon R."/>
            <person name="Rolshausen P.E."/>
            <person name="Baumgartner K."/>
        </authorList>
    </citation>
    <scope>NUCLEOTIDE SEQUENCE [LARGE SCALE GENOMIC DNA]</scope>
    <source>
        <strain evidence="10">UCRPC4</strain>
    </source>
</reference>
<evidence type="ECO:0000313" key="10">
    <source>
        <dbReference type="EMBL" id="KKY24569.1"/>
    </source>
</evidence>
<feature type="compositionally biased region" description="Low complexity" evidence="7">
    <location>
        <begin position="327"/>
        <end position="340"/>
    </location>
</feature>
<dbReference type="PROSITE" id="PS51282">
    <property type="entry name" value="DWNN"/>
    <property type="match status" value="1"/>
</dbReference>
<dbReference type="OrthoDB" id="106784at2759"/>
<dbReference type="SUPFAM" id="SSF57756">
    <property type="entry name" value="Retrovirus zinc finger-like domains"/>
    <property type="match status" value="1"/>
</dbReference>